<keyword evidence="8" id="KW-0436">Ligase</keyword>
<dbReference type="PROSITE" id="PS01011">
    <property type="entry name" value="FOLYLPOLYGLU_SYNT_1"/>
    <property type="match status" value="1"/>
</dbReference>
<keyword evidence="10" id="KW-0547">Nucleotide-binding</keyword>
<comment type="catalytic activity">
    <reaction evidence="18">
        <text>10-formyltetrahydrofolyl-(gamma-L-Glu)(n) + L-glutamate + ATP = 10-formyltetrahydrofolyl-(gamma-L-Glu)(n+1) + ADP + phosphate + H(+)</text>
        <dbReference type="Rhea" id="RHEA:51904"/>
        <dbReference type="Rhea" id="RHEA-COMP:13088"/>
        <dbReference type="Rhea" id="RHEA-COMP:14300"/>
        <dbReference type="ChEBI" id="CHEBI:15378"/>
        <dbReference type="ChEBI" id="CHEBI:29985"/>
        <dbReference type="ChEBI" id="CHEBI:30616"/>
        <dbReference type="ChEBI" id="CHEBI:43474"/>
        <dbReference type="ChEBI" id="CHEBI:134413"/>
        <dbReference type="ChEBI" id="CHEBI:456216"/>
        <dbReference type="EC" id="6.3.2.17"/>
    </reaction>
</comment>
<comment type="catalytic activity">
    <reaction evidence="17">
        <text>(6S)-5,6,7,8-tetrahydrofolyl-(gamma-L-Glu)(n) + L-glutamate + ATP = (6S)-5,6,7,8-tetrahydrofolyl-(gamma-L-Glu)(n+1) + ADP + phosphate + H(+)</text>
        <dbReference type="Rhea" id="RHEA:10580"/>
        <dbReference type="Rhea" id="RHEA-COMP:14738"/>
        <dbReference type="Rhea" id="RHEA-COMP:14740"/>
        <dbReference type="ChEBI" id="CHEBI:15378"/>
        <dbReference type="ChEBI" id="CHEBI:29985"/>
        <dbReference type="ChEBI" id="CHEBI:30616"/>
        <dbReference type="ChEBI" id="CHEBI:43474"/>
        <dbReference type="ChEBI" id="CHEBI:141005"/>
        <dbReference type="ChEBI" id="CHEBI:456216"/>
        <dbReference type="EC" id="6.3.2.17"/>
    </reaction>
</comment>
<organism evidence="23 24">
    <name type="scientific">Croceivirga thetidis</name>
    <dbReference type="NCBI Taxonomy" id="2721623"/>
    <lineage>
        <taxon>Bacteria</taxon>
        <taxon>Pseudomonadati</taxon>
        <taxon>Bacteroidota</taxon>
        <taxon>Flavobacteriia</taxon>
        <taxon>Flavobacteriales</taxon>
        <taxon>Flavobacteriaceae</taxon>
        <taxon>Croceivirga</taxon>
    </lineage>
</organism>
<accession>A0ABX1GTR6</accession>
<comment type="function">
    <text evidence="1">Functions in two distinct reactions of the de novo folate biosynthetic pathway. Catalyzes the addition of a glutamate residue to dihydropteroate (7,8-dihydropteroate or H2Pte) to form dihydrofolate (7,8-dihydrofolate monoglutamate or H2Pte-Glu). Also catalyzes successive additions of L-glutamate to tetrahydrofolate or 10-formyltetrahydrofolate or 5,10-methylenetetrahydrofolate, leading to folylpolyglutamate derivatives.</text>
</comment>
<dbReference type="Gene3D" id="3.90.190.20">
    <property type="entry name" value="Mur ligase, C-terminal domain"/>
    <property type="match status" value="1"/>
</dbReference>
<reference evidence="23 24" key="1">
    <citation type="submission" date="2020-04" db="EMBL/GenBank/DDBJ databases">
        <authorList>
            <person name="Yoon J."/>
        </authorList>
    </citation>
    <scope>NUCLEOTIDE SEQUENCE [LARGE SCALE GENOMIC DNA]</scope>
    <source>
        <strain evidence="23 24">DJ-13</strain>
    </source>
</reference>
<evidence type="ECO:0000256" key="16">
    <source>
        <dbReference type="ARBA" id="ARBA00032510"/>
    </source>
</evidence>
<evidence type="ECO:0000256" key="1">
    <source>
        <dbReference type="ARBA" id="ARBA00002714"/>
    </source>
</evidence>
<evidence type="ECO:0000256" key="4">
    <source>
        <dbReference type="ARBA" id="ARBA00008276"/>
    </source>
</evidence>
<name>A0ABX1GTR6_9FLAO</name>
<comment type="pathway">
    <text evidence="3">Cofactor biosynthesis; tetrahydrofolylpolyglutamate biosynthesis.</text>
</comment>
<dbReference type="InterPro" id="IPR004101">
    <property type="entry name" value="Mur_ligase_C"/>
</dbReference>
<gene>
    <name evidence="23" type="ORF">HCU67_15275</name>
</gene>
<comment type="similarity">
    <text evidence="4">Belongs to the folylpolyglutamate synthase family.</text>
</comment>
<evidence type="ECO:0000256" key="3">
    <source>
        <dbReference type="ARBA" id="ARBA00005150"/>
    </source>
</evidence>
<dbReference type="Pfam" id="PF02875">
    <property type="entry name" value="Mur_ligase_C"/>
    <property type="match status" value="1"/>
</dbReference>
<evidence type="ECO:0000256" key="13">
    <source>
        <dbReference type="ARBA" id="ARBA00022909"/>
    </source>
</evidence>
<dbReference type="Pfam" id="PF08245">
    <property type="entry name" value="Mur_ligase_M"/>
    <property type="match status" value="1"/>
</dbReference>
<dbReference type="NCBIfam" id="TIGR01499">
    <property type="entry name" value="folC"/>
    <property type="match status" value="1"/>
</dbReference>
<dbReference type="PANTHER" id="PTHR11136">
    <property type="entry name" value="FOLYLPOLYGLUTAMATE SYNTHASE-RELATED"/>
    <property type="match status" value="1"/>
</dbReference>
<dbReference type="Proteomes" id="UP000718451">
    <property type="component" value="Unassembled WGS sequence"/>
</dbReference>
<keyword evidence="12" id="KW-0460">Magnesium</keyword>
<dbReference type="PANTHER" id="PTHR11136:SF0">
    <property type="entry name" value="DIHYDROFOLATE SYNTHETASE-RELATED"/>
    <property type="match status" value="1"/>
</dbReference>
<dbReference type="InterPro" id="IPR036615">
    <property type="entry name" value="Mur_ligase_C_dom_sf"/>
</dbReference>
<dbReference type="InterPro" id="IPR013221">
    <property type="entry name" value="Mur_ligase_cen"/>
</dbReference>
<protein>
    <recommendedName>
        <fullName evidence="7">Dihydrofolate synthase/folylpolyglutamate synthase</fullName>
        <ecNumber evidence="5">6.3.2.12</ecNumber>
        <ecNumber evidence="6">6.3.2.17</ecNumber>
    </recommendedName>
    <alternativeName>
        <fullName evidence="16">Folylpoly-gamma-glutamate synthetase-dihydrofolate synthetase</fullName>
    </alternativeName>
    <alternativeName>
        <fullName evidence="14">Folylpolyglutamate synthetase</fullName>
    </alternativeName>
    <alternativeName>
        <fullName evidence="15">Tetrahydrofolylpolyglutamate synthase</fullName>
    </alternativeName>
</protein>
<comment type="pathway">
    <text evidence="2">Cofactor biosynthesis; tetrahydrofolate biosynthesis; 7,8-dihydrofolate from 2-amino-4-hydroxy-6-hydroxymethyl-7,8-dihydropteridine diphosphate and 4-aminobenzoate: step 2/2.</text>
</comment>
<keyword evidence="9" id="KW-0479">Metal-binding</keyword>
<evidence type="ECO:0000313" key="24">
    <source>
        <dbReference type="Proteomes" id="UP000718451"/>
    </source>
</evidence>
<proteinExistence type="inferred from homology"/>
<evidence type="ECO:0000259" key="21">
    <source>
        <dbReference type="Pfam" id="PF02875"/>
    </source>
</evidence>
<evidence type="ECO:0000256" key="5">
    <source>
        <dbReference type="ARBA" id="ARBA00013023"/>
    </source>
</evidence>
<comment type="catalytic activity">
    <reaction evidence="20">
        <text>7,8-dihydropteroate + L-glutamate + ATP = 7,8-dihydrofolate + ADP + phosphate + H(+)</text>
        <dbReference type="Rhea" id="RHEA:23584"/>
        <dbReference type="ChEBI" id="CHEBI:15378"/>
        <dbReference type="ChEBI" id="CHEBI:17839"/>
        <dbReference type="ChEBI" id="CHEBI:29985"/>
        <dbReference type="ChEBI" id="CHEBI:30616"/>
        <dbReference type="ChEBI" id="CHEBI:43474"/>
        <dbReference type="ChEBI" id="CHEBI:57451"/>
        <dbReference type="ChEBI" id="CHEBI:456216"/>
        <dbReference type="EC" id="6.3.2.12"/>
    </reaction>
</comment>
<dbReference type="InterPro" id="IPR036565">
    <property type="entry name" value="Mur-like_cat_sf"/>
</dbReference>
<dbReference type="InterPro" id="IPR018109">
    <property type="entry name" value="Folylpolyglutamate_synth_CS"/>
</dbReference>
<keyword evidence="13" id="KW-0289">Folate biosynthesis</keyword>
<dbReference type="EC" id="6.3.2.17" evidence="6"/>
<feature type="domain" description="Mur ligase C-terminal" evidence="21">
    <location>
        <begin position="278"/>
        <end position="395"/>
    </location>
</feature>
<dbReference type="Gene3D" id="3.40.1190.10">
    <property type="entry name" value="Mur-like, catalytic domain"/>
    <property type="match status" value="1"/>
</dbReference>
<dbReference type="InterPro" id="IPR001645">
    <property type="entry name" value="Folylpolyglutamate_synth"/>
</dbReference>
<comment type="caution">
    <text evidence="23">The sequence shown here is derived from an EMBL/GenBank/DDBJ whole genome shotgun (WGS) entry which is preliminary data.</text>
</comment>
<dbReference type="PROSITE" id="PS01012">
    <property type="entry name" value="FOLYLPOLYGLU_SYNT_2"/>
    <property type="match status" value="1"/>
</dbReference>
<evidence type="ECO:0000256" key="6">
    <source>
        <dbReference type="ARBA" id="ARBA00013025"/>
    </source>
</evidence>
<evidence type="ECO:0000256" key="9">
    <source>
        <dbReference type="ARBA" id="ARBA00022723"/>
    </source>
</evidence>
<dbReference type="EC" id="6.3.2.12" evidence="5"/>
<dbReference type="RefSeq" id="WP_168553449.1">
    <property type="nucleotide sequence ID" value="NZ_JAAWWL010000002.1"/>
</dbReference>
<comment type="catalytic activity">
    <reaction evidence="19">
        <text>(6R)-5,10-methylenetetrahydrofolyl-(gamma-L-Glu)(n) + L-glutamate + ATP = (6R)-5,10-methylenetetrahydrofolyl-(gamma-L-Glu)(n+1) + ADP + phosphate + H(+)</text>
        <dbReference type="Rhea" id="RHEA:51912"/>
        <dbReference type="Rhea" id="RHEA-COMP:13257"/>
        <dbReference type="Rhea" id="RHEA-COMP:13258"/>
        <dbReference type="ChEBI" id="CHEBI:15378"/>
        <dbReference type="ChEBI" id="CHEBI:29985"/>
        <dbReference type="ChEBI" id="CHEBI:30616"/>
        <dbReference type="ChEBI" id="CHEBI:43474"/>
        <dbReference type="ChEBI" id="CHEBI:136572"/>
        <dbReference type="ChEBI" id="CHEBI:456216"/>
        <dbReference type="EC" id="6.3.2.17"/>
    </reaction>
</comment>
<evidence type="ECO:0000256" key="8">
    <source>
        <dbReference type="ARBA" id="ARBA00022598"/>
    </source>
</evidence>
<evidence type="ECO:0000256" key="18">
    <source>
        <dbReference type="ARBA" id="ARBA00047808"/>
    </source>
</evidence>
<dbReference type="SUPFAM" id="SSF53244">
    <property type="entry name" value="MurD-like peptide ligases, peptide-binding domain"/>
    <property type="match status" value="1"/>
</dbReference>
<evidence type="ECO:0000259" key="22">
    <source>
        <dbReference type="Pfam" id="PF08245"/>
    </source>
</evidence>
<sequence length="403" mass="44766">MTYQETLDWMFAQLPMYQQKGKAALNHKLDKTIGFDSHLNHPHKQFKSIHVGGTNGKGSCSHMMASVLQEAGYKVGLYTSPHLKDFRERIKINGEPASQDYVVQFILEHKDFLEKHQLSFFEMTVGMAFNYFANEKVDIAIIEVGLGGRLDSTNIISPEVCLITNIGLDHTYILGDTYEKIALEKAGIFKRNTPVVIGEKSLKTASIFEMIAAQKKAPIVFAEDFLQSAYQTDLLGGYQERNVKSAVATLKQLKGFYFSEQHLADGLTNVVENTGLLGRWQQLGSNPKVICDTAHNKEGLELVLSQLANEKVEKVHFVIGFVADKNVDDLLKLFPTDGIYYFTAPKISRALDNKVLAEKAEHALLRGNKYPSVIEGLNKAKSKAGSNDIIFVGGSTFVVAEAI</sequence>
<evidence type="ECO:0000256" key="12">
    <source>
        <dbReference type="ARBA" id="ARBA00022842"/>
    </source>
</evidence>
<evidence type="ECO:0000256" key="15">
    <source>
        <dbReference type="ARBA" id="ARBA00030592"/>
    </source>
</evidence>
<evidence type="ECO:0000256" key="17">
    <source>
        <dbReference type="ARBA" id="ARBA00047493"/>
    </source>
</evidence>
<evidence type="ECO:0000256" key="7">
    <source>
        <dbReference type="ARBA" id="ARBA00019357"/>
    </source>
</evidence>
<feature type="domain" description="Mur ligase central" evidence="22">
    <location>
        <begin position="51"/>
        <end position="194"/>
    </location>
</feature>
<evidence type="ECO:0000256" key="10">
    <source>
        <dbReference type="ARBA" id="ARBA00022741"/>
    </source>
</evidence>
<evidence type="ECO:0000256" key="2">
    <source>
        <dbReference type="ARBA" id="ARBA00004799"/>
    </source>
</evidence>
<evidence type="ECO:0000313" key="23">
    <source>
        <dbReference type="EMBL" id="NKI33316.1"/>
    </source>
</evidence>
<evidence type="ECO:0000256" key="14">
    <source>
        <dbReference type="ARBA" id="ARBA00030048"/>
    </source>
</evidence>
<dbReference type="SUPFAM" id="SSF53623">
    <property type="entry name" value="MurD-like peptide ligases, catalytic domain"/>
    <property type="match status" value="1"/>
</dbReference>
<evidence type="ECO:0000256" key="11">
    <source>
        <dbReference type="ARBA" id="ARBA00022840"/>
    </source>
</evidence>
<evidence type="ECO:0000256" key="20">
    <source>
        <dbReference type="ARBA" id="ARBA00049161"/>
    </source>
</evidence>
<keyword evidence="24" id="KW-1185">Reference proteome</keyword>
<dbReference type="PIRSF" id="PIRSF001563">
    <property type="entry name" value="Folylpolyglu_synth"/>
    <property type="match status" value="1"/>
</dbReference>
<dbReference type="EMBL" id="JAAWWL010000002">
    <property type="protein sequence ID" value="NKI33316.1"/>
    <property type="molecule type" value="Genomic_DNA"/>
</dbReference>
<keyword evidence="11" id="KW-0067">ATP-binding</keyword>
<evidence type="ECO:0000256" key="19">
    <source>
        <dbReference type="ARBA" id="ARBA00049035"/>
    </source>
</evidence>